<dbReference type="EMBL" id="JAMXFA010000008">
    <property type="protein sequence ID" value="MCT7977684.1"/>
    <property type="molecule type" value="Genomic_DNA"/>
</dbReference>
<name>A0ABT2N760_9CYAN</name>
<dbReference type="Proteomes" id="UP001525961">
    <property type="component" value="Unassembled WGS sequence"/>
</dbReference>
<dbReference type="SMART" id="SM00318">
    <property type="entry name" value="SNc"/>
    <property type="match status" value="1"/>
</dbReference>
<protein>
    <submittedName>
        <fullName evidence="2">Thermonuclease family protein</fullName>
    </submittedName>
</protein>
<evidence type="ECO:0000313" key="3">
    <source>
        <dbReference type="Proteomes" id="UP001525961"/>
    </source>
</evidence>
<gene>
    <name evidence="2" type="ORF">NG792_08205</name>
</gene>
<evidence type="ECO:0000313" key="2">
    <source>
        <dbReference type="EMBL" id="MCT7977684.1"/>
    </source>
</evidence>
<dbReference type="InterPro" id="IPR035437">
    <property type="entry name" value="SNase_OB-fold_sf"/>
</dbReference>
<reference evidence="2 3" key="1">
    <citation type="journal article" date="2022" name="Front. Microbiol.">
        <title>High genomic differentiation and limited gene flow indicate recent cryptic speciation within the genus Laspinema (cyanobacteria).</title>
        <authorList>
            <person name="Stanojkovic A."/>
            <person name="Skoupy S."/>
            <person name="Skaloud P."/>
            <person name="Dvorak P."/>
        </authorList>
    </citation>
    <scope>NUCLEOTIDE SEQUENCE [LARGE SCALE GENOMIC DNA]</scope>
    <source>
        <strain evidence="2 3">D3b</strain>
    </source>
</reference>
<dbReference type="PROSITE" id="PS50830">
    <property type="entry name" value="TNASE_3"/>
    <property type="match status" value="1"/>
</dbReference>
<dbReference type="RefSeq" id="WP_261235146.1">
    <property type="nucleotide sequence ID" value="NZ_JAMXFA010000008.1"/>
</dbReference>
<dbReference type="InterPro" id="IPR016071">
    <property type="entry name" value="Staphylococal_nuclease_OB-fold"/>
</dbReference>
<organism evidence="2 3">
    <name type="scientific">Laspinema olomoucense D3b</name>
    <dbReference type="NCBI Taxonomy" id="2953688"/>
    <lineage>
        <taxon>Bacteria</taxon>
        <taxon>Bacillati</taxon>
        <taxon>Cyanobacteriota</taxon>
        <taxon>Cyanophyceae</taxon>
        <taxon>Oscillatoriophycideae</taxon>
        <taxon>Oscillatoriales</taxon>
        <taxon>Laspinemataceae</taxon>
        <taxon>Laspinema</taxon>
        <taxon>Laspinema olomoucense</taxon>
    </lineage>
</organism>
<proteinExistence type="predicted"/>
<accession>A0ABT2N760</accession>
<dbReference type="SUPFAM" id="SSF50199">
    <property type="entry name" value="Staphylococcal nuclease"/>
    <property type="match status" value="1"/>
</dbReference>
<sequence>MAIKVFKAKPFVIDGDTLVSWENEQPIYYRIRWIDTPETKRADDFVKTPYDESQWKWGELAKSYLIDYVKNSNCVIYVEKGFDIYGRTLIDLYRNRKAIVTNYQRLISAAGLSAAYLPFPQNINLSPRDEITIYCHIIRRQYLARIKKKGIWADPNFIMPWEWRRLKR</sequence>
<comment type="caution">
    <text evidence="2">The sequence shown here is derived from an EMBL/GenBank/DDBJ whole genome shotgun (WGS) entry which is preliminary data.</text>
</comment>
<keyword evidence="3" id="KW-1185">Reference proteome</keyword>
<feature type="domain" description="TNase-like" evidence="1">
    <location>
        <begin position="12"/>
        <end position="154"/>
    </location>
</feature>
<dbReference type="Gene3D" id="2.40.50.90">
    <property type="match status" value="1"/>
</dbReference>
<evidence type="ECO:0000259" key="1">
    <source>
        <dbReference type="PROSITE" id="PS50830"/>
    </source>
</evidence>
<dbReference type="Pfam" id="PF00565">
    <property type="entry name" value="SNase"/>
    <property type="match status" value="1"/>
</dbReference>